<dbReference type="Pfam" id="PF17045">
    <property type="entry name" value="CEP63"/>
    <property type="match status" value="1"/>
</dbReference>
<gene>
    <name evidence="6" type="ORF">GDO81_028710</name>
</gene>
<dbReference type="AlphaFoldDB" id="A0AAV6YK89"/>
<reference evidence="6" key="1">
    <citation type="thesis" date="2020" institute="ProQuest LLC" country="789 East Eisenhower Parkway, Ann Arbor, MI, USA">
        <title>Comparative Genomics and Chromosome Evolution.</title>
        <authorList>
            <person name="Mudd A.B."/>
        </authorList>
    </citation>
    <scope>NUCLEOTIDE SEQUENCE</scope>
    <source>
        <strain evidence="6">237g6f4</strain>
        <tissue evidence="6">Blood</tissue>
    </source>
</reference>
<dbReference type="GO" id="GO:0005737">
    <property type="term" value="C:cytoplasm"/>
    <property type="evidence" value="ECO:0007669"/>
    <property type="project" value="UniProtKB-SubCell"/>
</dbReference>
<keyword evidence="3 4" id="KW-0175">Coiled coil</keyword>
<feature type="domain" description="CEP63/Deup1 N-terminal" evidence="5">
    <location>
        <begin position="17"/>
        <end position="103"/>
    </location>
</feature>
<evidence type="ECO:0000256" key="2">
    <source>
        <dbReference type="ARBA" id="ARBA00022490"/>
    </source>
</evidence>
<proteinExistence type="predicted"/>
<dbReference type="GO" id="GO:0007099">
    <property type="term" value="P:centriole replication"/>
    <property type="evidence" value="ECO:0007669"/>
    <property type="project" value="TreeGrafter"/>
</dbReference>
<evidence type="ECO:0000313" key="6">
    <source>
        <dbReference type="EMBL" id="KAG8535370.1"/>
    </source>
</evidence>
<keyword evidence="7" id="KW-1185">Reference proteome</keyword>
<evidence type="ECO:0000313" key="7">
    <source>
        <dbReference type="Proteomes" id="UP000824782"/>
    </source>
</evidence>
<feature type="non-terminal residue" evidence="6">
    <location>
        <position position="104"/>
    </location>
</feature>
<name>A0AAV6YK89_ENGPU</name>
<dbReference type="InterPro" id="IPR031470">
    <property type="entry name" value="CEP63/Deup1_N"/>
</dbReference>
<feature type="coiled-coil region" evidence="4">
    <location>
        <begin position="38"/>
        <end position="104"/>
    </location>
</feature>
<evidence type="ECO:0000256" key="3">
    <source>
        <dbReference type="ARBA" id="ARBA00023054"/>
    </source>
</evidence>
<protein>
    <recommendedName>
        <fullName evidence="5">CEP63/Deup1 N-terminal domain-containing protein</fullName>
    </recommendedName>
</protein>
<dbReference type="EMBL" id="WNYA01069101">
    <property type="protein sequence ID" value="KAG8535370.1"/>
    <property type="molecule type" value="Genomic_DNA"/>
</dbReference>
<accession>A0AAV6YK89</accession>
<organism evidence="6 7">
    <name type="scientific">Engystomops pustulosus</name>
    <name type="common">Tungara frog</name>
    <name type="synonym">Physalaemus pustulosus</name>
    <dbReference type="NCBI Taxonomy" id="76066"/>
    <lineage>
        <taxon>Eukaryota</taxon>
        <taxon>Metazoa</taxon>
        <taxon>Chordata</taxon>
        <taxon>Craniata</taxon>
        <taxon>Vertebrata</taxon>
        <taxon>Euteleostomi</taxon>
        <taxon>Amphibia</taxon>
        <taxon>Batrachia</taxon>
        <taxon>Anura</taxon>
        <taxon>Neobatrachia</taxon>
        <taxon>Hyloidea</taxon>
        <taxon>Leptodactylidae</taxon>
        <taxon>Leiuperinae</taxon>
        <taxon>Engystomops</taxon>
    </lineage>
</organism>
<dbReference type="PANTHER" id="PTHR18875:SF5">
    <property type="entry name" value="DEUTEROSOME ASSEMBLY PROTEIN 1"/>
    <property type="match status" value="1"/>
</dbReference>
<comment type="subcellular location">
    <subcellularLocation>
        <location evidence="1">Cytoplasm</location>
    </subcellularLocation>
</comment>
<dbReference type="GO" id="GO:0005814">
    <property type="term" value="C:centriole"/>
    <property type="evidence" value="ECO:0007669"/>
    <property type="project" value="TreeGrafter"/>
</dbReference>
<comment type="caution">
    <text evidence="6">The sequence shown here is derived from an EMBL/GenBank/DDBJ whole genome shotgun (WGS) entry which is preliminary data.</text>
</comment>
<dbReference type="Proteomes" id="UP000824782">
    <property type="component" value="Unassembled WGS sequence"/>
</dbReference>
<evidence type="ECO:0000256" key="4">
    <source>
        <dbReference type="SAM" id="Coils"/>
    </source>
</evidence>
<evidence type="ECO:0000259" key="5">
    <source>
        <dbReference type="Pfam" id="PF17045"/>
    </source>
</evidence>
<sequence>MTDQLAAPHKYQTMGDSSCENELEDLMHQIDIMVNSKKVEWEKQVLVLEQRLEAQEQELNRTRGAVEQKNCEIEVLSRKLEEAEKTQSEVVQNYETQLEALKSQ</sequence>
<keyword evidence="2" id="KW-0963">Cytoplasm</keyword>
<dbReference type="GO" id="GO:0098535">
    <property type="term" value="P:de novo centriole assembly involved in multi-ciliated epithelial cell differentiation"/>
    <property type="evidence" value="ECO:0007669"/>
    <property type="project" value="TreeGrafter"/>
</dbReference>
<evidence type="ECO:0000256" key="1">
    <source>
        <dbReference type="ARBA" id="ARBA00004496"/>
    </source>
</evidence>
<dbReference type="PANTHER" id="PTHR18875">
    <property type="entry name" value="SARCOMA ANTIGEN NY-SAR-24/CYTOSKELETAL PROTEIN SOJO"/>
    <property type="match status" value="1"/>
</dbReference>